<dbReference type="Proteomes" id="UP001320706">
    <property type="component" value="Unassembled WGS sequence"/>
</dbReference>
<dbReference type="EMBL" id="JAMKPW020000002">
    <property type="protein sequence ID" value="KAK8220022.1"/>
    <property type="molecule type" value="Genomic_DNA"/>
</dbReference>
<keyword evidence="2" id="KW-1185">Reference proteome</keyword>
<sequence>MATTTQQRKQQAGSDGSPARTTGDARQESHTRVPIRSGVNMDAVPLLAPAALTPHVAPSPLHLAELQGWSMTAHLILTSSINVPKRSTELQPDRPFWNTFILRWSGRQSFSIRASPDINDGIGALG</sequence>
<comment type="caution">
    <text evidence="1">The sequence shown here is derived from an EMBL/GenBank/DDBJ whole genome shotgun (WGS) entry which is preliminary data.</text>
</comment>
<protein>
    <submittedName>
        <fullName evidence="1">Uncharacterized protein</fullName>
    </submittedName>
</protein>
<accession>A0ACC3SPQ7</accession>
<reference evidence="1" key="1">
    <citation type="submission" date="2024-02" db="EMBL/GenBank/DDBJ databases">
        <title>Metagenome Assembled Genome of Zalaria obscura JY119.</title>
        <authorList>
            <person name="Vighnesh L."/>
            <person name="Jagadeeshwari U."/>
            <person name="Venkata Ramana C."/>
            <person name="Sasikala C."/>
        </authorList>
    </citation>
    <scope>NUCLEOTIDE SEQUENCE</scope>
    <source>
        <strain evidence="1">JY119</strain>
    </source>
</reference>
<gene>
    <name evidence="1" type="ORF">M8818_000438</name>
</gene>
<proteinExistence type="predicted"/>
<evidence type="ECO:0000313" key="2">
    <source>
        <dbReference type="Proteomes" id="UP001320706"/>
    </source>
</evidence>
<name>A0ACC3SPQ7_9PEZI</name>
<evidence type="ECO:0000313" key="1">
    <source>
        <dbReference type="EMBL" id="KAK8220022.1"/>
    </source>
</evidence>
<organism evidence="1 2">
    <name type="scientific">Zalaria obscura</name>
    <dbReference type="NCBI Taxonomy" id="2024903"/>
    <lineage>
        <taxon>Eukaryota</taxon>
        <taxon>Fungi</taxon>
        <taxon>Dikarya</taxon>
        <taxon>Ascomycota</taxon>
        <taxon>Pezizomycotina</taxon>
        <taxon>Dothideomycetes</taxon>
        <taxon>Dothideomycetidae</taxon>
        <taxon>Dothideales</taxon>
        <taxon>Zalariaceae</taxon>
        <taxon>Zalaria</taxon>
    </lineage>
</organism>